<dbReference type="Proteomes" id="UP000812077">
    <property type="component" value="Unassembled WGS sequence"/>
</dbReference>
<evidence type="ECO:0000313" key="1">
    <source>
        <dbReference type="EMBL" id="MBW4754801.1"/>
    </source>
</evidence>
<dbReference type="EMBL" id="JAHXCP010000009">
    <property type="protein sequence ID" value="MBW4754801.1"/>
    <property type="molecule type" value="Genomic_DNA"/>
</dbReference>
<accession>A0ABS6Y5N1</accession>
<proteinExistence type="predicted"/>
<evidence type="ECO:0000313" key="2">
    <source>
        <dbReference type="Proteomes" id="UP000812077"/>
    </source>
</evidence>
<gene>
    <name evidence="1" type="ORF">KZO77_07055</name>
</gene>
<protein>
    <submittedName>
        <fullName evidence="1">Uncharacterized protein</fullName>
    </submittedName>
</protein>
<keyword evidence="2" id="KW-1185">Reference proteome</keyword>
<sequence>MKRTDTIRAKWSPNGNIRFFRDDDKKSGVGELCCTACRNPSATVICGVVGCVIVDYEFD</sequence>
<name>A0ABS6Y5N1_9BACT</name>
<reference evidence="1 2" key="1">
    <citation type="submission" date="2021-07" db="EMBL/GenBank/DDBJ databases">
        <title>Genomic diversity and antimicrobial resistance of Prevotella spp. isolated from chronic lung disease airways.</title>
        <authorList>
            <person name="Webb K.A."/>
            <person name="Olagoke O.S."/>
            <person name="Baird T."/>
            <person name="Neill J."/>
            <person name="Pham A."/>
            <person name="Wells T.J."/>
            <person name="Ramsay K.A."/>
            <person name="Bell S.C."/>
            <person name="Sarovich D.S."/>
            <person name="Price E.P."/>
        </authorList>
    </citation>
    <scope>NUCLEOTIDE SEQUENCE [LARGE SCALE GENOMIC DNA]</scope>
    <source>
        <strain evidence="1 2">SCHI0027.S.6</strain>
    </source>
</reference>
<organism evidence="1 2">
    <name type="scientific">Prevotella melaninogenica</name>
    <dbReference type="NCBI Taxonomy" id="28132"/>
    <lineage>
        <taxon>Bacteria</taxon>
        <taxon>Pseudomonadati</taxon>
        <taxon>Bacteroidota</taxon>
        <taxon>Bacteroidia</taxon>
        <taxon>Bacteroidales</taxon>
        <taxon>Prevotellaceae</taxon>
        <taxon>Prevotella</taxon>
    </lineage>
</organism>
<dbReference type="RefSeq" id="WP_219433411.1">
    <property type="nucleotide sequence ID" value="NZ_JAHXCP010000009.1"/>
</dbReference>
<comment type="caution">
    <text evidence="1">The sequence shown here is derived from an EMBL/GenBank/DDBJ whole genome shotgun (WGS) entry which is preliminary data.</text>
</comment>